<organism evidence="1 2">
    <name type="scientific">Clitoria ternatea</name>
    <name type="common">Butterfly pea</name>
    <dbReference type="NCBI Taxonomy" id="43366"/>
    <lineage>
        <taxon>Eukaryota</taxon>
        <taxon>Viridiplantae</taxon>
        <taxon>Streptophyta</taxon>
        <taxon>Embryophyta</taxon>
        <taxon>Tracheophyta</taxon>
        <taxon>Spermatophyta</taxon>
        <taxon>Magnoliopsida</taxon>
        <taxon>eudicotyledons</taxon>
        <taxon>Gunneridae</taxon>
        <taxon>Pentapetalae</taxon>
        <taxon>rosids</taxon>
        <taxon>fabids</taxon>
        <taxon>Fabales</taxon>
        <taxon>Fabaceae</taxon>
        <taxon>Papilionoideae</taxon>
        <taxon>50 kb inversion clade</taxon>
        <taxon>NPAAA clade</taxon>
        <taxon>indigoferoid/millettioid clade</taxon>
        <taxon>Phaseoleae</taxon>
        <taxon>Clitoria</taxon>
    </lineage>
</organism>
<reference evidence="1 2" key="1">
    <citation type="submission" date="2024-01" db="EMBL/GenBank/DDBJ databases">
        <title>The genomes of 5 underutilized Papilionoideae crops provide insights into root nodulation and disease resistance.</title>
        <authorList>
            <person name="Yuan L."/>
        </authorList>
    </citation>
    <scope>NUCLEOTIDE SEQUENCE [LARGE SCALE GENOMIC DNA]</scope>
    <source>
        <strain evidence="1">LY-2023</strain>
        <tissue evidence="1">Leaf</tissue>
    </source>
</reference>
<sequence length="127" mass="14414">MKPLLPPTEECLASLRASFCLLNLRSSLRLKTPFSIRVRRTFAPSSQRDLDQNFQLNKQLFVRKAKWRTVYGNRTEGKQRSVGFPVSVTSTTLHVCWLLIEVIFLPSPNGIGSFSSDQLILAEFSLV</sequence>
<comment type="caution">
    <text evidence="1">The sequence shown here is derived from an EMBL/GenBank/DDBJ whole genome shotgun (WGS) entry which is preliminary data.</text>
</comment>
<name>A0AAN9KLJ5_CLITE</name>
<keyword evidence="2" id="KW-1185">Reference proteome</keyword>
<protein>
    <submittedName>
        <fullName evidence="1">Uncharacterized protein</fullName>
    </submittedName>
</protein>
<accession>A0AAN9KLJ5</accession>
<evidence type="ECO:0000313" key="2">
    <source>
        <dbReference type="Proteomes" id="UP001359559"/>
    </source>
</evidence>
<dbReference type="Proteomes" id="UP001359559">
    <property type="component" value="Unassembled WGS sequence"/>
</dbReference>
<dbReference type="EMBL" id="JAYKXN010000001">
    <property type="protein sequence ID" value="KAK7319692.1"/>
    <property type="molecule type" value="Genomic_DNA"/>
</dbReference>
<proteinExistence type="predicted"/>
<dbReference type="AlphaFoldDB" id="A0AAN9KLJ5"/>
<evidence type="ECO:0000313" key="1">
    <source>
        <dbReference type="EMBL" id="KAK7319692.1"/>
    </source>
</evidence>
<gene>
    <name evidence="1" type="ORF">RJT34_04417</name>
</gene>